<sequence>MWAEFENKIEGQGNDAIINEILEIWSKVAAVYSGNTYQDVSVNPTANEVPERVAWGSKDWKGLEKPTTNPFHSQLRMKKDFEVRMKSDREQNQLLNVLNTLASHSPAISDLRVVVNFRGFSIATLTIGSR</sequence>
<dbReference type="EMBL" id="FUEG01000001">
    <property type="protein sequence ID" value="SJK96803.1"/>
    <property type="molecule type" value="Genomic_DNA"/>
</dbReference>
<evidence type="ECO:0000313" key="2">
    <source>
        <dbReference type="Proteomes" id="UP000219338"/>
    </source>
</evidence>
<gene>
    <name evidence="1" type="ORF">ARMOST_00049</name>
</gene>
<evidence type="ECO:0000313" key="1">
    <source>
        <dbReference type="EMBL" id="SJK96803.1"/>
    </source>
</evidence>
<reference evidence="2" key="1">
    <citation type="journal article" date="2017" name="Nat. Ecol. Evol.">
        <title>Genome expansion and lineage-specific genetic innovations in the forest pathogenic fungi Armillaria.</title>
        <authorList>
            <person name="Sipos G."/>
            <person name="Prasanna A.N."/>
            <person name="Walter M.C."/>
            <person name="O'Connor E."/>
            <person name="Balint B."/>
            <person name="Krizsan K."/>
            <person name="Kiss B."/>
            <person name="Hess J."/>
            <person name="Varga T."/>
            <person name="Slot J."/>
            <person name="Riley R."/>
            <person name="Boka B."/>
            <person name="Rigling D."/>
            <person name="Barry K."/>
            <person name="Lee J."/>
            <person name="Mihaltcheva S."/>
            <person name="LaButti K."/>
            <person name="Lipzen A."/>
            <person name="Waldron R."/>
            <person name="Moloney N.M."/>
            <person name="Sperisen C."/>
            <person name="Kredics L."/>
            <person name="Vagvoelgyi C."/>
            <person name="Patrignani A."/>
            <person name="Fitzpatrick D."/>
            <person name="Nagy I."/>
            <person name="Doyle S."/>
            <person name="Anderson J.B."/>
            <person name="Grigoriev I.V."/>
            <person name="Gueldener U."/>
            <person name="Muensterkoetter M."/>
            <person name="Nagy L.G."/>
        </authorList>
    </citation>
    <scope>NUCLEOTIDE SEQUENCE [LARGE SCALE GENOMIC DNA]</scope>
    <source>
        <strain evidence="2">C18/9</strain>
    </source>
</reference>
<protein>
    <submittedName>
        <fullName evidence="1">Uncharacterized protein</fullName>
    </submittedName>
</protein>
<dbReference type="Proteomes" id="UP000219338">
    <property type="component" value="Unassembled WGS sequence"/>
</dbReference>
<accession>A0A284QK20</accession>
<name>A0A284QK20_ARMOS</name>
<organism evidence="1 2">
    <name type="scientific">Armillaria ostoyae</name>
    <name type="common">Armillaria root rot fungus</name>
    <dbReference type="NCBI Taxonomy" id="47428"/>
    <lineage>
        <taxon>Eukaryota</taxon>
        <taxon>Fungi</taxon>
        <taxon>Dikarya</taxon>
        <taxon>Basidiomycota</taxon>
        <taxon>Agaricomycotina</taxon>
        <taxon>Agaricomycetes</taxon>
        <taxon>Agaricomycetidae</taxon>
        <taxon>Agaricales</taxon>
        <taxon>Marasmiineae</taxon>
        <taxon>Physalacriaceae</taxon>
        <taxon>Armillaria</taxon>
    </lineage>
</organism>
<keyword evidence="2" id="KW-1185">Reference proteome</keyword>
<proteinExistence type="predicted"/>
<dbReference type="AlphaFoldDB" id="A0A284QK20"/>